<gene>
    <name evidence="2" type="ORF">Pmani_012031</name>
</gene>
<comment type="caution">
    <text evidence="2">The sequence shown here is derived from an EMBL/GenBank/DDBJ whole genome shotgun (WGS) entry which is preliminary data.</text>
</comment>
<feature type="region of interest" description="Disordered" evidence="1">
    <location>
        <begin position="32"/>
        <end position="51"/>
    </location>
</feature>
<evidence type="ECO:0000256" key="1">
    <source>
        <dbReference type="SAM" id="MobiDB-lite"/>
    </source>
</evidence>
<evidence type="ECO:0000313" key="2">
    <source>
        <dbReference type="EMBL" id="KAK4316855.1"/>
    </source>
</evidence>
<organism evidence="2 3">
    <name type="scientific">Petrolisthes manimaculis</name>
    <dbReference type="NCBI Taxonomy" id="1843537"/>
    <lineage>
        <taxon>Eukaryota</taxon>
        <taxon>Metazoa</taxon>
        <taxon>Ecdysozoa</taxon>
        <taxon>Arthropoda</taxon>
        <taxon>Crustacea</taxon>
        <taxon>Multicrustacea</taxon>
        <taxon>Malacostraca</taxon>
        <taxon>Eumalacostraca</taxon>
        <taxon>Eucarida</taxon>
        <taxon>Decapoda</taxon>
        <taxon>Pleocyemata</taxon>
        <taxon>Anomura</taxon>
        <taxon>Galatheoidea</taxon>
        <taxon>Porcellanidae</taxon>
        <taxon>Petrolisthes</taxon>
    </lineage>
</organism>
<dbReference type="Proteomes" id="UP001292094">
    <property type="component" value="Unassembled WGS sequence"/>
</dbReference>
<name>A0AAE1PZV3_9EUCA</name>
<sequence length="133" mass="14157">MRGGGPPHPPLDPLDELVAYILGKGNVSIKGIPKASNLHTNPAKESSSSVCLDVDKSSGCDRLATAVTENDSTSVLLPADDSTAQAAAGSTSRVPIFPEQHAETLYLMDKGELEHQQKKRQLELILLELTLKA</sequence>
<dbReference type="EMBL" id="JAWZYT010000981">
    <property type="protein sequence ID" value="KAK4316855.1"/>
    <property type="molecule type" value="Genomic_DNA"/>
</dbReference>
<accession>A0AAE1PZV3</accession>
<evidence type="ECO:0000313" key="3">
    <source>
        <dbReference type="Proteomes" id="UP001292094"/>
    </source>
</evidence>
<protein>
    <submittedName>
        <fullName evidence="2">Uncharacterized protein</fullName>
    </submittedName>
</protein>
<feature type="compositionally biased region" description="Polar residues" evidence="1">
    <location>
        <begin position="37"/>
        <end position="50"/>
    </location>
</feature>
<proteinExistence type="predicted"/>
<reference evidence="2" key="1">
    <citation type="submission" date="2023-11" db="EMBL/GenBank/DDBJ databases">
        <title>Genome assemblies of two species of porcelain crab, Petrolisthes cinctipes and Petrolisthes manimaculis (Anomura: Porcellanidae).</title>
        <authorList>
            <person name="Angst P."/>
        </authorList>
    </citation>
    <scope>NUCLEOTIDE SEQUENCE</scope>
    <source>
        <strain evidence="2">PB745_02</strain>
        <tissue evidence="2">Gill</tissue>
    </source>
</reference>
<keyword evidence="3" id="KW-1185">Reference proteome</keyword>
<dbReference type="AlphaFoldDB" id="A0AAE1PZV3"/>